<feature type="domain" description="Alcohol dehydrogenase-like C-terminal" evidence="6">
    <location>
        <begin position="191"/>
        <end position="298"/>
    </location>
</feature>
<dbReference type="Gene3D" id="3.90.180.10">
    <property type="entry name" value="Medium-chain alcohol dehydrogenases, catalytic domain"/>
    <property type="match status" value="1"/>
</dbReference>
<evidence type="ECO:0000313" key="9">
    <source>
        <dbReference type="Proteomes" id="UP001530315"/>
    </source>
</evidence>
<comment type="cofactor">
    <cofactor evidence="1">
        <name>Zn(2+)</name>
        <dbReference type="ChEBI" id="CHEBI:29105"/>
    </cofactor>
</comment>
<evidence type="ECO:0000256" key="4">
    <source>
        <dbReference type="ARBA" id="ARBA00022833"/>
    </source>
</evidence>
<dbReference type="InterPro" id="IPR013149">
    <property type="entry name" value="ADH-like_C"/>
</dbReference>
<dbReference type="Pfam" id="PF00107">
    <property type="entry name" value="ADH_zinc_N"/>
    <property type="match status" value="1"/>
</dbReference>
<evidence type="ECO:0000256" key="2">
    <source>
        <dbReference type="ARBA" id="ARBA00008072"/>
    </source>
</evidence>
<dbReference type="GO" id="GO:0046872">
    <property type="term" value="F:metal ion binding"/>
    <property type="evidence" value="ECO:0007669"/>
    <property type="project" value="UniProtKB-KW"/>
</dbReference>
<feature type="domain" description="Alcohol dehydrogenase-like N-terminal" evidence="7">
    <location>
        <begin position="26"/>
        <end position="138"/>
    </location>
</feature>
<dbReference type="Pfam" id="PF08240">
    <property type="entry name" value="ADH_N"/>
    <property type="match status" value="1"/>
</dbReference>
<keyword evidence="5" id="KW-0560">Oxidoreductase</keyword>
<evidence type="ECO:0000259" key="6">
    <source>
        <dbReference type="Pfam" id="PF00107"/>
    </source>
</evidence>
<evidence type="ECO:0000256" key="1">
    <source>
        <dbReference type="ARBA" id="ARBA00001947"/>
    </source>
</evidence>
<reference evidence="8 9" key="1">
    <citation type="submission" date="2024-10" db="EMBL/GenBank/DDBJ databases">
        <title>Updated reference genomes for cyclostephanoid diatoms.</title>
        <authorList>
            <person name="Roberts W.R."/>
            <person name="Alverson A.J."/>
        </authorList>
    </citation>
    <scope>NUCLEOTIDE SEQUENCE [LARGE SCALE GENOMIC DNA]</scope>
    <source>
        <strain evidence="8 9">AJA276-08</strain>
    </source>
</reference>
<dbReference type="SUPFAM" id="SSF51735">
    <property type="entry name" value="NAD(P)-binding Rossmann-fold domains"/>
    <property type="match status" value="1"/>
</dbReference>
<dbReference type="InterPro" id="IPR011032">
    <property type="entry name" value="GroES-like_sf"/>
</dbReference>
<dbReference type="SUPFAM" id="SSF50129">
    <property type="entry name" value="GroES-like"/>
    <property type="match status" value="1"/>
</dbReference>
<dbReference type="Proteomes" id="UP001530315">
    <property type="component" value="Unassembled WGS sequence"/>
</dbReference>
<name>A0ABD3N1H5_9STRA</name>
<proteinExistence type="inferred from homology"/>
<dbReference type="Gene3D" id="3.40.50.720">
    <property type="entry name" value="NAD(P)-binding Rossmann-like Domain"/>
    <property type="match status" value="1"/>
</dbReference>
<dbReference type="GO" id="GO:0016491">
    <property type="term" value="F:oxidoreductase activity"/>
    <property type="evidence" value="ECO:0007669"/>
    <property type="project" value="UniProtKB-KW"/>
</dbReference>
<dbReference type="AlphaFoldDB" id="A0ABD3N1H5"/>
<comment type="similarity">
    <text evidence="2">Belongs to the zinc-containing alcohol dehydrogenase family.</text>
</comment>
<dbReference type="EMBL" id="JALLAZ020001727">
    <property type="protein sequence ID" value="KAL3766575.1"/>
    <property type="molecule type" value="Genomic_DNA"/>
</dbReference>
<keyword evidence="9" id="KW-1185">Reference proteome</keyword>
<sequence length="345" mass="35614">MSTQLGFVVSGDKAELRRVPVPVPAEDECVVRVLIANICNTDLEIMKGYMGFAGVVGHEFVGIVEAAPVGHEALVGRRVVGDINLACGDVGRCQTCACGADRARNHCPARTVLGILNKDGTYQERITLPARNLHVVPDNVSSENAAFVEPLAAAFRIVEQGLVSPTDRVAIVGDGKLGILIAEVLGRAQAAAGGPRVVVVGRHPEKMALISSAAAVDAVASHGALPSRAAAFDVVVDATGSPAGLDLSRSLCRPLGTLVLKSTCAAGSDFNTAPFVVDEIRMVGSRCGPFPPALDLLASGLDLTPLITATFPLVEANAAVAMAAARGTVKVQIRVHDDPVPSSLS</sequence>
<dbReference type="InterPro" id="IPR036291">
    <property type="entry name" value="NAD(P)-bd_dom_sf"/>
</dbReference>
<keyword evidence="4" id="KW-0862">Zinc</keyword>
<keyword evidence="3" id="KW-0479">Metal-binding</keyword>
<evidence type="ECO:0000313" key="8">
    <source>
        <dbReference type="EMBL" id="KAL3766575.1"/>
    </source>
</evidence>
<dbReference type="PANTHER" id="PTHR43350">
    <property type="entry name" value="NAD-DEPENDENT ALCOHOL DEHYDROGENASE"/>
    <property type="match status" value="1"/>
</dbReference>
<evidence type="ECO:0000259" key="7">
    <source>
        <dbReference type="Pfam" id="PF08240"/>
    </source>
</evidence>
<dbReference type="InterPro" id="IPR013154">
    <property type="entry name" value="ADH-like_N"/>
</dbReference>
<evidence type="ECO:0000256" key="3">
    <source>
        <dbReference type="ARBA" id="ARBA00022723"/>
    </source>
</evidence>
<organism evidence="8 9">
    <name type="scientific">Stephanodiscus triporus</name>
    <dbReference type="NCBI Taxonomy" id="2934178"/>
    <lineage>
        <taxon>Eukaryota</taxon>
        <taxon>Sar</taxon>
        <taxon>Stramenopiles</taxon>
        <taxon>Ochrophyta</taxon>
        <taxon>Bacillariophyta</taxon>
        <taxon>Coscinodiscophyceae</taxon>
        <taxon>Thalassiosirophycidae</taxon>
        <taxon>Stephanodiscales</taxon>
        <taxon>Stephanodiscaceae</taxon>
        <taxon>Stephanodiscus</taxon>
    </lineage>
</organism>
<gene>
    <name evidence="8" type="ORF">ACHAW5_003878</name>
</gene>
<protein>
    <recommendedName>
        <fullName evidence="10">Alcohol dehydrogenase</fullName>
    </recommendedName>
</protein>
<dbReference type="PANTHER" id="PTHR43350:SF2">
    <property type="entry name" value="GROES-LIKE ZINC-BINDING ALCOHOL DEHYDROGENASE FAMILY PROTEIN"/>
    <property type="match status" value="1"/>
</dbReference>
<comment type="caution">
    <text evidence="8">The sequence shown here is derived from an EMBL/GenBank/DDBJ whole genome shotgun (WGS) entry which is preliminary data.</text>
</comment>
<accession>A0ABD3N1H5</accession>
<evidence type="ECO:0000256" key="5">
    <source>
        <dbReference type="ARBA" id="ARBA00023002"/>
    </source>
</evidence>
<evidence type="ECO:0008006" key="10">
    <source>
        <dbReference type="Google" id="ProtNLM"/>
    </source>
</evidence>